<name>A0ABT5R5I3_9GAMM</name>
<evidence type="ECO:0000313" key="1">
    <source>
        <dbReference type="EMBL" id="MDD1795538.1"/>
    </source>
</evidence>
<sequence>MIDDIIHLMAKRFCITVLKSTFNLLTNARNQDEIPLDGFITSLGK</sequence>
<reference evidence="1" key="1">
    <citation type="submission" date="2021-12" db="EMBL/GenBank/DDBJ databases">
        <title>Enterovibrio ZSDZ35 sp. nov. and Enterovibrio ZSDZ42 sp. nov., isolated from coastal seawater in Qingdao.</title>
        <authorList>
            <person name="Zhang P."/>
        </authorList>
    </citation>
    <scope>NUCLEOTIDE SEQUENCE</scope>
    <source>
        <strain evidence="1">ZSDZ42</strain>
    </source>
</reference>
<dbReference type="Proteomes" id="UP001149400">
    <property type="component" value="Unassembled WGS sequence"/>
</dbReference>
<proteinExistence type="predicted"/>
<dbReference type="EMBL" id="JAJUBC010000030">
    <property type="protein sequence ID" value="MDD1795538.1"/>
    <property type="molecule type" value="Genomic_DNA"/>
</dbReference>
<dbReference type="RefSeq" id="WP_274166331.1">
    <property type="nucleotide sequence ID" value="NZ_JAJUBC010000030.1"/>
</dbReference>
<comment type="caution">
    <text evidence="1">The sequence shown here is derived from an EMBL/GenBank/DDBJ whole genome shotgun (WGS) entry which is preliminary data.</text>
</comment>
<gene>
    <name evidence="1" type="ORF">LRP50_20635</name>
</gene>
<evidence type="ECO:0008006" key="3">
    <source>
        <dbReference type="Google" id="ProtNLM"/>
    </source>
</evidence>
<accession>A0ABT5R5I3</accession>
<protein>
    <recommendedName>
        <fullName evidence="3">Transposase</fullName>
    </recommendedName>
</protein>
<organism evidence="1 2">
    <name type="scientific">Enterovibrio gelatinilyticus</name>
    <dbReference type="NCBI Taxonomy" id="2899819"/>
    <lineage>
        <taxon>Bacteria</taxon>
        <taxon>Pseudomonadati</taxon>
        <taxon>Pseudomonadota</taxon>
        <taxon>Gammaproteobacteria</taxon>
        <taxon>Vibrionales</taxon>
        <taxon>Vibrionaceae</taxon>
        <taxon>Enterovibrio</taxon>
    </lineage>
</organism>
<evidence type="ECO:0000313" key="2">
    <source>
        <dbReference type="Proteomes" id="UP001149400"/>
    </source>
</evidence>
<keyword evidence="2" id="KW-1185">Reference proteome</keyword>